<gene>
    <name evidence="2" type="ORF">DSTB1V02_LOCUS13035</name>
</gene>
<dbReference type="EMBL" id="CAJPEV010005603">
    <property type="protein sequence ID" value="CAG0903319.1"/>
    <property type="molecule type" value="Genomic_DNA"/>
</dbReference>
<evidence type="ECO:0000313" key="2">
    <source>
        <dbReference type="EMBL" id="CAD7253285.1"/>
    </source>
</evidence>
<name>A0A7R9AFT3_9CRUS</name>
<feature type="compositionally biased region" description="Low complexity" evidence="1">
    <location>
        <begin position="201"/>
        <end position="210"/>
    </location>
</feature>
<feature type="compositionally biased region" description="Basic and acidic residues" evidence="1">
    <location>
        <begin position="217"/>
        <end position="245"/>
    </location>
</feature>
<dbReference type="AlphaFoldDB" id="A0A7R9AFT3"/>
<dbReference type="Proteomes" id="UP000677054">
    <property type="component" value="Unassembled WGS sequence"/>
</dbReference>
<evidence type="ECO:0000313" key="3">
    <source>
        <dbReference type="Proteomes" id="UP000677054"/>
    </source>
</evidence>
<accession>A0A7R9AFT3</accession>
<reference evidence="2" key="1">
    <citation type="submission" date="2020-11" db="EMBL/GenBank/DDBJ databases">
        <authorList>
            <person name="Tran Van P."/>
        </authorList>
    </citation>
    <scope>NUCLEOTIDE SEQUENCE</scope>
</reference>
<feature type="region of interest" description="Disordered" evidence="1">
    <location>
        <begin position="201"/>
        <end position="245"/>
    </location>
</feature>
<protein>
    <submittedName>
        <fullName evidence="2">Uncharacterized protein</fullName>
    </submittedName>
</protein>
<organism evidence="2">
    <name type="scientific">Darwinula stevensoni</name>
    <dbReference type="NCBI Taxonomy" id="69355"/>
    <lineage>
        <taxon>Eukaryota</taxon>
        <taxon>Metazoa</taxon>
        <taxon>Ecdysozoa</taxon>
        <taxon>Arthropoda</taxon>
        <taxon>Crustacea</taxon>
        <taxon>Oligostraca</taxon>
        <taxon>Ostracoda</taxon>
        <taxon>Podocopa</taxon>
        <taxon>Podocopida</taxon>
        <taxon>Darwinulocopina</taxon>
        <taxon>Darwinuloidea</taxon>
        <taxon>Darwinulidae</taxon>
        <taxon>Darwinula</taxon>
    </lineage>
</organism>
<dbReference type="EMBL" id="LR905120">
    <property type="protein sequence ID" value="CAD7253285.1"/>
    <property type="molecule type" value="Genomic_DNA"/>
</dbReference>
<sequence>MHAGGTGVEEGAPPSLPLILELTSVCTHRASTRFSYTPAFRCVSTPDRQSGGQSSIPGRPLALSPSHAIQLLLQVGAGTSVAGPGWPHLPYGLRIGSECTYSNYSISAPRTPHMIRDNWVDVTNVPPKESDEGIWGCATASDSDSVLVTSTLKGPVPSRMVEVSERSKACRVSLSARKLISDHHSLDFILPDVQPAAPSLSASLTAPPALNRAPHPIGDDRVDMADVPREESGRGVLERRDAQRP</sequence>
<evidence type="ECO:0000256" key="1">
    <source>
        <dbReference type="SAM" id="MobiDB-lite"/>
    </source>
</evidence>
<proteinExistence type="predicted"/>
<keyword evidence="3" id="KW-1185">Reference proteome</keyword>